<proteinExistence type="predicted"/>
<dbReference type="HOGENOM" id="CLU_2753678_0_0_9"/>
<protein>
    <submittedName>
        <fullName evidence="1">Uncharacterized protein</fullName>
    </submittedName>
</protein>
<dbReference type="InParanoid" id="B2A1S7"/>
<evidence type="ECO:0000313" key="1">
    <source>
        <dbReference type="EMBL" id="ACB86124.1"/>
    </source>
</evidence>
<dbReference type="KEGG" id="nth:Nther_2566"/>
<dbReference type="eggNOG" id="COG3012">
    <property type="taxonomic scope" value="Bacteria"/>
</dbReference>
<sequence length="70" mass="8006">MNQLVLDYIISLTNLYGLVHKDKVIEIYNMQNNDQINTEIIDSIMEPPLKSLIITALLKYTKNISSPSLL</sequence>
<dbReference type="EMBL" id="CP001034">
    <property type="protein sequence ID" value="ACB86124.1"/>
    <property type="molecule type" value="Genomic_DNA"/>
</dbReference>
<reference evidence="1 2" key="1">
    <citation type="submission" date="2008-04" db="EMBL/GenBank/DDBJ databases">
        <title>Complete sequence of chromosome of Natranaerobius thermophilus JW/NM-WN-LF.</title>
        <authorList>
            <consortium name="US DOE Joint Genome Institute"/>
            <person name="Copeland A."/>
            <person name="Lucas S."/>
            <person name="Lapidus A."/>
            <person name="Glavina del Rio T."/>
            <person name="Dalin E."/>
            <person name="Tice H."/>
            <person name="Bruce D."/>
            <person name="Goodwin L."/>
            <person name="Pitluck S."/>
            <person name="Chertkov O."/>
            <person name="Brettin T."/>
            <person name="Detter J.C."/>
            <person name="Han C."/>
            <person name="Kuske C.R."/>
            <person name="Schmutz J."/>
            <person name="Larimer F."/>
            <person name="Land M."/>
            <person name="Hauser L."/>
            <person name="Kyrpides N."/>
            <person name="Lykidis A."/>
            <person name="Mesbah N.M."/>
            <person name="Wiegel J."/>
        </authorList>
    </citation>
    <scope>NUCLEOTIDE SEQUENCE [LARGE SCALE GENOMIC DNA]</scope>
    <source>
        <strain evidence="2">ATCC BAA-1301 / DSM 18059 / JW/NM-WN-LF</strain>
    </source>
</reference>
<keyword evidence="2" id="KW-1185">Reference proteome</keyword>
<dbReference type="STRING" id="457570.Nther_2566"/>
<accession>B2A1S7</accession>
<reference evidence="1 2" key="2">
    <citation type="journal article" date="2011" name="J. Bacteriol.">
        <title>Complete genome sequence of the anaerobic, halophilic alkalithermophile Natranaerobius thermophilus JW/NM-WN-LF.</title>
        <authorList>
            <person name="Zhao B."/>
            <person name="Mesbah N.M."/>
            <person name="Dalin E."/>
            <person name="Goodwin L."/>
            <person name="Nolan M."/>
            <person name="Pitluck S."/>
            <person name="Chertkov O."/>
            <person name="Brettin T.S."/>
            <person name="Han J."/>
            <person name="Larimer F.W."/>
            <person name="Land M.L."/>
            <person name="Hauser L."/>
            <person name="Kyrpides N."/>
            <person name="Wiegel J."/>
        </authorList>
    </citation>
    <scope>NUCLEOTIDE SEQUENCE [LARGE SCALE GENOMIC DNA]</scope>
    <source>
        <strain evidence="2">ATCC BAA-1301 / DSM 18059 / JW/NM-WN-LF</strain>
    </source>
</reference>
<dbReference type="Proteomes" id="UP000001683">
    <property type="component" value="Chromosome"/>
</dbReference>
<dbReference type="RefSeq" id="WP_012448966.1">
    <property type="nucleotide sequence ID" value="NC_010718.1"/>
</dbReference>
<evidence type="ECO:0000313" key="2">
    <source>
        <dbReference type="Proteomes" id="UP000001683"/>
    </source>
</evidence>
<gene>
    <name evidence="1" type="ordered locus">Nther_2566</name>
</gene>
<name>B2A1S7_NATTJ</name>
<dbReference type="AlphaFoldDB" id="B2A1S7"/>
<organism evidence="1 2">
    <name type="scientific">Natranaerobius thermophilus (strain ATCC BAA-1301 / DSM 18059 / JW/NM-WN-LF)</name>
    <dbReference type="NCBI Taxonomy" id="457570"/>
    <lineage>
        <taxon>Bacteria</taxon>
        <taxon>Bacillati</taxon>
        <taxon>Bacillota</taxon>
        <taxon>Clostridia</taxon>
        <taxon>Natranaerobiales</taxon>
        <taxon>Natranaerobiaceae</taxon>
        <taxon>Natranaerobius</taxon>
    </lineage>
</organism>